<dbReference type="EMBL" id="CP013002">
    <property type="protein sequence ID" value="ALL13154.1"/>
    <property type="molecule type" value="Genomic_DNA"/>
</dbReference>
<dbReference type="AlphaFoldDB" id="A0A0N7JHE3"/>
<protein>
    <submittedName>
        <fullName evidence="1">Uncharacterized protein</fullName>
    </submittedName>
</protein>
<dbReference type="OrthoDB" id="7478781at2"/>
<reference evidence="1 2" key="1">
    <citation type="submission" date="2015-10" db="EMBL/GenBank/DDBJ databases">
        <title>Conservation of the essential genome among Caulobacter and Brevundimonas species.</title>
        <authorList>
            <person name="Scott D."/>
            <person name="Ely B."/>
        </authorList>
    </citation>
    <scope>NUCLEOTIDE SEQUENCE [LARGE SCALE GENOMIC DNA]</scope>
    <source>
        <strain evidence="1 2">CB4</strain>
    </source>
</reference>
<dbReference type="RefSeq" id="WP_062145877.1">
    <property type="nucleotide sequence ID" value="NZ_CP013002.1"/>
</dbReference>
<evidence type="ECO:0000313" key="1">
    <source>
        <dbReference type="EMBL" id="ALL13154.1"/>
    </source>
</evidence>
<name>A0A0N7JHE3_9CAUL</name>
<evidence type="ECO:0000313" key="2">
    <source>
        <dbReference type="Proteomes" id="UP000056905"/>
    </source>
</evidence>
<gene>
    <name evidence="1" type="ORF">AQ619_07190</name>
</gene>
<dbReference type="Proteomes" id="UP000056905">
    <property type="component" value="Chromosome"/>
</dbReference>
<organism evidence="1 2">
    <name type="scientific">Caulobacter henricii</name>
    <dbReference type="NCBI Taxonomy" id="69395"/>
    <lineage>
        <taxon>Bacteria</taxon>
        <taxon>Pseudomonadati</taxon>
        <taxon>Pseudomonadota</taxon>
        <taxon>Alphaproteobacteria</taxon>
        <taxon>Caulobacterales</taxon>
        <taxon>Caulobacteraceae</taxon>
        <taxon>Caulobacter</taxon>
    </lineage>
</organism>
<accession>A0A0N7JHE3</accession>
<dbReference type="KEGG" id="chq:AQ619_07190"/>
<sequence>MVILTTTRDQVRVGLAARRAGGYSELIRLDREKRRAGPGAVLKRTNGRLYYERANAPIVTLKAARHLPGWRRMVRRWLIALLRLI</sequence>
<keyword evidence="2" id="KW-1185">Reference proteome</keyword>
<proteinExistence type="predicted"/>